<keyword evidence="1" id="KW-1133">Transmembrane helix</keyword>
<keyword evidence="1" id="KW-0812">Transmembrane</keyword>
<keyword evidence="1" id="KW-0472">Membrane</keyword>
<reference evidence="3 5" key="2">
    <citation type="submission" date="2017-06" db="EMBL/GenBank/DDBJ databases">
        <title>Identification of a new gene, sdsY, involved in staphylococcal internalization in non-professional phagocytic cells (NPPCs).</title>
        <authorList>
            <person name="Maali Y."/>
            <person name="Martins-Simoes P."/>
            <person name="Trouillet-Assant S."/>
            <person name="Laurent F."/>
            <person name="Diot A."/>
            <person name="Verhoeven P."/>
            <person name="Bouvard D."/>
            <person name="Vandenesch F."/>
            <person name="Bes M."/>
        </authorList>
    </citation>
    <scope>NUCLEOTIDE SEQUENCE [LARGE SCALE GENOMIC DNA]</scope>
    <source>
        <strain evidence="3 5">Heidy</strain>
    </source>
</reference>
<evidence type="ECO:0000313" key="2">
    <source>
        <dbReference type="EMBL" id="PCF52262.1"/>
    </source>
</evidence>
<accession>A0AAX0QXX2</accession>
<comment type="caution">
    <text evidence="2">The sequence shown here is derived from an EMBL/GenBank/DDBJ whole genome shotgun (WGS) entry which is preliminary data.</text>
</comment>
<name>A0AAX0QXX2_9STAP</name>
<dbReference type="EMBL" id="MWUR01000002">
    <property type="protein sequence ID" value="PCF52262.1"/>
    <property type="molecule type" value="Genomic_DNA"/>
</dbReference>
<feature type="transmembrane region" description="Helical" evidence="1">
    <location>
        <begin position="35"/>
        <end position="54"/>
    </location>
</feature>
<reference evidence="2 4" key="1">
    <citation type="journal article" date="2017" name="PLoS ONE">
        <title>Development of a real-time PCR for detection of Staphylococcus pseudintermedius using a novel automated comparison of whole-genome sequences.</title>
        <authorList>
            <person name="Verstappen K.M."/>
            <person name="Huijbregts L."/>
            <person name="Spaninks M."/>
            <person name="Wagenaar J.A."/>
            <person name="Fluit A.C."/>
            <person name="Duim B."/>
        </authorList>
    </citation>
    <scope>NUCLEOTIDE SEQUENCE [LARGE SCALE GENOMIC DNA]</scope>
    <source>
        <strain evidence="2 4">15S02591-1</strain>
    </source>
</reference>
<sequence length="203" mass="23472">MILERKEAIWQIDEINFLAPVIEKLEINTSNRGRFTLFFRILVLLIHAGLGIASNKKHGYFLKKILREMAFLLDGKTISESYIKELSMCSSDIVLSLGYTDLNDDQRKQVEQNMMKINHFSVDINARLKKVESLITYSKSIDFDRLKSEFGIFPEWVVSKYSELLLSRGIQITLNRRNSIRSLALGNDNRLVDIDKLLGEKND</sequence>
<evidence type="ECO:0000256" key="1">
    <source>
        <dbReference type="SAM" id="Phobius"/>
    </source>
</evidence>
<evidence type="ECO:0000313" key="5">
    <source>
        <dbReference type="Proteomes" id="UP000266198"/>
    </source>
</evidence>
<dbReference type="Proteomes" id="UP000266198">
    <property type="component" value="Unassembled WGS sequence"/>
</dbReference>
<dbReference type="Proteomes" id="UP000217473">
    <property type="component" value="Unassembled WGS sequence"/>
</dbReference>
<dbReference type="EMBL" id="NIPK01000007">
    <property type="protein sequence ID" value="RIZ54383.1"/>
    <property type="molecule type" value="Genomic_DNA"/>
</dbReference>
<gene>
    <name evidence="2" type="ORF">B5C07_02140</name>
    <name evidence="3" type="ORF">CDL68_04955</name>
</gene>
<evidence type="ECO:0000313" key="4">
    <source>
        <dbReference type="Proteomes" id="UP000217473"/>
    </source>
</evidence>
<dbReference type="AlphaFoldDB" id="A0AAX0QXX2"/>
<proteinExistence type="predicted"/>
<organism evidence="2 4">
    <name type="scientific">Staphylococcus delphini</name>
    <dbReference type="NCBI Taxonomy" id="53344"/>
    <lineage>
        <taxon>Bacteria</taxon>
        <taxon>Bacillati</taxon>
        <taxon>Bacillota</taxon>
        <taxon>Bacilli</taxon>
        <taxon>Bacillales</taxon>
        <taxon>Staphylococcaceae</taxon>
        <taxon>Staphylococcus</taxon>
        <taxon>Staphylococcus intermedius group</taxon>
    </lineage>
</organism>
<keyword evidence="5" id="KW-1185">Reference proteome</keyword>
<evidence type="ECO:0000313" key="3">
    <source>
        <dbReference type="EMBL" id="RIZ54383.1"/>
    </source>
</evidence>
<protein>
    <submittedName>
        <fullName evidence="2">Uncharacterized protein</fullName>
    </submittedName>
</protein>